<reference evidence="3" key="1">
    <citation type="journal article" date="2019" name="Int. J. Syst. Evol. Microbiol.">
        <title>The Global Catalogue of Microorganisms (GCM) 10K type strain sequencing project: providing services to taxonomists for standard genome sequencing and annotation.</title>
        <authorList>
            <consortium name="The Broad Institute Genomics Platform"/>
            <consortium name="The Broad Institute Genome Sequencing Center for Infectious Disease"/>
            <person name="Wu L."/>
            <person name="Ma J."/>
        </authorList>
    </citation>
    <scope>NUCLEOTIDE SEQUENCE [LARGE SCALE GENOMIC DNA]</scope>
    <source>
        <strain evidence="3">CCUG 55074</strain>
    </source>
</reference>
<evidence type="ECO:0000259" key="1">
    <source>
        <dbReference type="Pfam" id="PF12684"/>
    </source>
</evidence>
<dbReference type="EMBL" id="JBHTLQ010000006">
    <property type="protein sequence ID" value="MFD1189707.1"/>
    <property type="molecule type" value="Genomic_DNA"/>
</dbReference>
<accession>A0ABW3SZ15</accession>
<protein>
    <submittedName>
        <fullName evidence="2">PD-(D/E)XK nuclease-like domain-containing protein</fullName>
    </submittedName>
</protein>
<sequence length="323" mass="35926">MKVIPWDGQPISSPGIYSGVPMEVYHSANLCVGPSVSSSGLRTIFTKSPMAFWVYSAMNPNRLEEPDKAAYIEGRATHHLVLGEAHFSRHFIARPEKYLGKDWDTRRNDCKEWLALAARNRLTVLKPGQVEMIKGMAGVLPWQKGLEDSGLANSPLVRAGALQGLIEHTIIAFDEETGLWLKSRPDVIPTDSRDFNDLKTGADVSDRAIAKALDDRRYDMQADLASLCLEQATGHRFDSFGFVFVEKSIPHPVNVIELDPDDLQAAAQDNRTALRVLARCLETGRWPGPAGQRGDAVTIKRSDWSRTRAADHRARLEQELENA</sequence>
<name>A0ABW3SZ15_9CAUL</name>
<feature type="domain" description="Putative exodeoxyribonuclease 8 PDDEXK-like" evidence="1">
    <location>
        <begin position="130"/>
        <end position="292"/>
    </location>
</feature>
<dbReference type="Pfam" id="PF12684">
    <property type="entry name" value="DUF3799"/>
    <property type="match status" value="1"/>
</dbReference>
<evidence type="ECO:0000313" key="3">
    <source>
        <dbReference type="Proteomes" id="UP001597216"/>
    </source>
</evidence>
<gene>
    <name evidence="2" type="ORF">ACFQ27_03875</name>
</gene>
<proteinExistence type="predicted"/>
<dbReference type="InterPro" id="IPR024432">
    <property type="entry name" value="Put_RecE_PDDEXK-like_dom"/>
</dbReference>
<evidence type="ECO:0000313" key="2">
    <source>
        <dbReference type="EMBL" id="MFD1189707.1"/>
    </source>
</evidence>
<dbReference type="InterPro" id="IPR011604">
    <property type="entry name" value="PDDEXK-like_dom_sf"/>
</dbReference>
<dbReference type="Gene3D" id="3.90.320.10">
    <property type="match status" value="1"/>
</dbReference>
<organism evidence="2 3">
    <name type="scientific">Phenylobacterium conjunctum</name>
    <dbReference type="NCBI Taxonomy" id="1298959"/>
    <lineage>
        <taxon>Bacteria</taxon>
        <taxon>Pseudomonadati</taxon>
        <taxon>Pseudomonadota</taxon>
        <taxon>Alphaproteobacteria</taxon>
        <taxon>Caulobacterales</taxon>
        <taxon>Caulobacteraceae</taxon>
        <taxon>Phenylobacterium</taxon>
    </lineage>
</organism>
<comment type="caution">
    <text evidence="2">The sequence shown here is derived from an EMBL/GenBank/DDBJ whole genome shotgun (WGS) entry which is preliminary data.</text>
</comment>
<keyword evidence="3" id="KW-1185">Reference proteome</keyword>
<dbReference type="Proteomes" id="UP001597216">
    <property type="component" value="Unassembled WGS sequence"/>
</dbReference>